<dbReference type="PANTHER" id="PTHR31118:SF32">
    <property type="entry name" value="KYNURENINE FORMAMIDASE"/>
    <property type="match status" value="1"/>
</dbReference>
<dbReference type="GO" id="GO:0019441">
    <property type="term" value="P:L-tryptophan catabolic process to kynurenine"/>
    <property type="evidence" value="ECO:0007669"/>
    <property type="project" value="InterPro"/>
</dbReference>
<protein>
    <submittedName>
        <fullName evidence="1">Kynurenine formamidase</fullName>
    </submittedName>
</protein>
<dbReference type="Proteomes" id="UP000189735">
    <property type="component" value="Unassembled WGS sequence"/>
</dbReference>
<accession>A0A1T4Y761</accession>
<dbReference type="InterPro" id="IPR037175">
    <property type="entry name" value="KFase_sf"/>
</dbReference>
<dbReference type="SUPFAM" id="SSF102198">
    <property type="entry name" value="Putative cyclase"/>
    <property type="match status" value="1"/>
</dbReference>
<name>A0A1T4Y761_9MICO</name>
<evidence type="ECO:0000313" key="1">
    <source>
        <dbReference type="EMBL" id="SKA97560.1"/>
    </source>
</evidence>
<organism evidence="1 2">
    <name type="scientific">Agreia bicolorata</name>
    <dbReference type="NCBI Taxonomy" id="110935"/>
    <lineage>
        <taxon>Bacteria</taxon>
        <taxon>Bacillati</taxon>
        <taxon>Actinomycetota</taxon>
        <taxon>Actinomycetes</taxon>
        <taxon>Micrococcales</taxon>
        <taxon>Microbacteriaceae</taxon>
        <taxon>Agreia</taxon>
    </lineage>
</organism>
<evidence type="ECO:0000313" key="2">
    <source>
        <dbReference type="Proteomes" id="UP000189735"/>
    </source>
</evidence>
<dbReference type="InterPro" id="IPR007325">
    <property type="entry name" value="KFase/CYL"/>
</dbReference>
<dbReference type="GO" id="GO:0004061">
    <property type="term" value="F:arylformamidase activity"/>
    <property type="evidence" value="ECO:0007669"/>
    <property type="project" value="InterPro"/>
</dbReference>
<dbReference type="AlphaFoldDB" id="A0A1T4Y761"/>
<dbReference type="Pfam" id="PF04199">
    <property type="entry name" value="Cyclase"/>
    <property type="match status" value="1"/>
</dbReference>
<proteinExistence type="predicted"/>
<gene>
    <name evidence="1" type="ORF">SAMN06295879_2382</name>
</gene>
<dbReference type="PANTHER" id="PTHR31118">
    <property type="entry name" value="CYCLASE-LIKE PROTEIN 2"/>
    <property type="match status" value="1"/>
</dbReference>
<sequence length="220" mass="23427">MVPEPEEDMTDAIDINIPIHGEMLHWGRRPTFEMVEQIVDGYASDVSRWLIGAHTGTHVDAPSHFVPGSTTVDQIALDSVVGPVRVLDLRHVEEEITAADLAAGGAEGAARVLFRTRNSTDALTRAEKSETWVGLGPDGAAWLVERGVLFAGIDYMTMEAPANTATWPTHVALCGAGVVILENADLSAVEPGDYLMVCQPVPFAGREAAPAPTVLLPLPA</sequence>
<reference evidence="2" key="1">
    <citation type="submission" date="2017-02" db="EMBL/GenBank/DDBJ databases">
        <authorList>
            <person name="Varghese N."/>
            <person name="Submissions S."/>
        </authorList>
    </citation>
    <scope>NUCLEOTIDE SEQUENCE [LARGE SCALE GENOMIC DNA]</scope>
    <source>
        <strain evidence="2">VKM Ac-2052</strain>
    </source>
</reference>
<dbReference type="EMBL" id="FUYG01000006">
    <property type="protein sequence ID" value="SKA97560.1"/>
    <property type="molecule type" value="Genomic_DNA"/>
</dbReference>
<dbReference type="Gene3D" id="3.50.30.50">
    <property type="entry name" value="Putative cyclase"/>
    <property type="match status" value="1"/>
</dbReference>